<dbReference type="EMBL" id="CAKOES020000248">
    <property type="protein sequence ID" value="CAH2330105.1"/>
    <property type="molecule type" value="Genomic_DNA"/>
</dbReference>
<keyword evidence="3" id="KW-1185">Reference proteome</keyword>
<name>A0AAD1TPN0_PELCU</name>
<sequence>MQNGLASYSQQRYELRITAFQTNTIVNITVLGGIFKQNLTSSAGTTISVALPESVENRGSLTFSNSVHVTSNKPINILSLNHRFRSAETSIVYPLDNLGTTYYLITPKQGSTGSYKAFSVIASKEDTSVDIYLKGVVEFKGLKYPANSVLTVRLAAFEGIQLLSSDDLSGSKVKSEKPVAVLSGHTCAIKNTQCSHVFEQLMPVDLWGKSFYVAPFSFQTKSDIVFIVAAGNTEVSYDLGTNERSISMVDGQVQEIEMPGETLSITASSPIQVMSFNTGGTVRRFNYNPSIMNILDTGSYCSSYYIYGQRDIDNYAIIIAKNVSVNGITFGGLRLKNPVWQQIHGTDYMWLQYYFGTSFISNMVQHPTDSFGLQSIGVGVQFSYGSPGSCIK</sequence>
<accession>A0AAD1TPN0</accession>
<feature type="non-terminal residue" evidence="2">
    <location>
        <position position="392"/>
    </location>
</feature>
<evidence type="ECO:0000313" key="2">
    <source>
        <dbReference type="EMBL" id="CAH2330105.1"/>
    </source>
</evidence>
<organism evidence="2 3">
    <name type="scientific">Pelobates cultripes</name>
    <name type="common">Western spadefoot toad</name>
    <dbReference type="NCBI Taxonomy" id="61616"/>
    <lineage>
        <taxon>Eukaryota</taxon>
        <taxon>Metazoa</taxon>
        <taxon>Chordata</taxon>
        <taxon>Craniata</taxon>
        <taxon>Vertebrata</taxon>
        <taxon>Euteleostomi</taxon>
        <taxon>Amphibia</taxon>
        <taxon>Batrachia</taxon>
        <taxon>Anura</taxon>
        <taxon>Pelobatoidea</taxon>
        <taxon>Pelobatidae</taxon>
        <taxon>Pelobates</taxon>
    </lineage>
</organism>
<dbReference type="Proteomes" id="UP001295444">
    <property type="component" value="Unassembled WGS sequence"/>
</dbReference>
<evidence type="ECO:0000313" key="3">
    <source>
        <dbReference type="Proteomes" id="UP001295444"/>
    </source>
</evidence>
<dbReference type="Pfam" id="PF17517">
    <property type="entry name" value="IgGFc_binding"/>
    <property type="match status" value="1"/>
</dbReference>
<protein>
    <recommendedName>
        <fullName evidence="1">IgGFc-binding protein N-terminal domain-containing protein</fullName>
    </recommendedName>
</protein>
<dbReference type="AlphaFoldDB" id="A0AAD1TPN0"/>
<comment type="caution">
    <text evidence="2">The sequence shown here is derived from an EMBL/GenBank/DDBJ whole genome shotgun (WGS) entry which is preliminary data.</text>
</comment>
<gene>
    <name evidence="2" type="ORF">PECUL_23A009724</name>
</gene>
<evidence type="ECO:0000259" key="1">
    <source>
        <dbReference type="Pfam" id="PF17517"/>
    </source>
</evidence>
<dbReference type="PANTHER" id="PTHR46534:SF2">
    <property type="entry name" value="VWFD DOMAIN-CONTAINING PROTEIN"/>
    <property type="match status" value="1"/>
</dbReference>
<proteinExistence type="predicted"/>
<feature type="domain" description="IgGFc-binding protein N-terminal" evidence="1">
    <location>
        <begin position="89"/>
        <end position="377"/>
    </location>
</feature>
<reference evidence="2" key="1">
    <citation type="submission" date="2022-03" db="EMBL/GenBank/DDBJ databases">
        <authorList>
            <person name="Alioto T."/>
            <person name="Alioto T."/>
            <person name="Gomez Garrido J."/>
        </authorList>
    </citation>
    <scope>NUCLEOTIDE SEQUENCE</scope>
</reference>
<dbReference type="PANTHER" id="PTHR46534">
    <property type="entry name" value="IGGFC_BINDING DOMAIN-CONTAINING PROTEIN"/>
    <property type="match status" value="1"/>
</dbReference>
<dbReference type="InterPro" id="IPR035234">
    <property type="entry name" value="IgGFc-bd_N"/>
</dbReference>